<comment type="caution">
    <text evidence="1">The sequence shown here is derived from an EMBL/GenBank/DDBJ whole genome shotgun (WGS) entry which is preliminary data.</text>
</comment>
<dbReference type="PANTHER" id="PTHR43336">
    <property type="entry name" value="OXYGEN SENSOR HISTIDINE KINASE RESPONSE REGULATOR DEVS/DOSS"/>
    <property type="match status" value="1"/>
</dbReference>
<sequence>MSGSDSAGVNAMVPGRKCECIVGVMRVRDFSTATEAGLESAELMAKFAEGSIVSSAAVIGAVHRSPLLGSYREHPGLQYRLGSNCRVHLSIGLHKGWAIEGAVGSEFKIDCSYLSPNVSIATSIERSTEVYNVSVIVAQSVWALRPLSLLAAGAMSIFRTVCSREIQRFSWSQQCSTKRLFPSCSVWTLQLQ</sequence>
<dbReference type="InterPro" id="IPR029787">
    <property type="entry name" value="Nucleotide_cyclase"/>
</dbReference>
<gene>
    <name evidence="1" type="ORF">SCF082_LOCUS45082</name>
</gene>
<dbReference type="Proteomes" id="UP001642464">
    <property type="component" value="Unassembled WGS sequence"/>
</dbReference>
<accession>A0ABP0R8R1</accession>
<evidence type="ECO:0000313" key="1">
    <source>
        <dbReference type="EMBL" id="CAK9095995.1"/>
    </source>
</evidence>
<keyword evidence="2" id="KW-1185">Reference proteome</keyword>
<organism evidence="1 2">
    <name type="scientific">Durusdinium trenchii</name>
    <dbReference type="NCBI Taxonomy" id="1381693"/>
    <lineage>
        <taxon>Eukaryota</taxon>
        <taxon>Sar</taxon>
        <taxon>Alveolata</taxon>
        <taxon>Dinophyceae</taxon>
        <taxon>Suessiales</taxon>
        <taxon>Symbiodiniaceae</taxon>
        <taxon>Durusdinium</taxon>
    </lineage>
</organism>
<dbReference type="SUPFAM" id="SSF55073">
    <property type="entry name" value="Nucleotide cyclase"/>
    <property type="match status" value="1"/>
</dbReference>
<protein>
    <submittedName>
        <fullName evidence="1">PPM-type phosphatase domain-containing protein</fullName>
    </submittedName>
</protein>
<dbReference type="PANTHER" id="PTHR43336:SF3">
    <property type="entry name" value="GUANYLATE CYCLASE DOMAIN-CONTAINING PROTEIN"/>
    <property type="match status" value="1"/>
</dbReference>
<reference evidence="1 2" key="1">
    <citation type="submission" date="2024-02" db="EMBL/GenBank/DDBJ databases">
        <authorList>
            <person name="Chen Y."/>
            <person name="Shah S."/>
            <person name="Dougan E. K."/>
            <person name="Thang M."/>
            <person name="Chan C."/>
        </authorList>
    </citation>
    <scope>NUCLEOTIDE SEQUENCE [LARGE SCALE GENOMIC DNA]</scope>
</reference>
<dbReference type="EMBL" id="CAXAMM010040884">
    <property type="protein sequence ID" value="CAK9095995.1"/>
    <property type="molecule type" value="Genomic_DNA"/>
</dbReference>
<dbReference type="Gene3D" id="3.30.70.1230">
    <property type="entry name" value="Nucleotide cyclase"/>
    <property type="match status" value="1"/>
</dbReference>
<proteinExistence type="predicted"/>
<evidence type="ECO:0000313" key="2">
    <source>
        <dbReference type="Proteomes" id="UP001642464"/>
    </source>
</evidence>
<name>A0ABP0R8R1_9DINO</name>